<reference evidence="1 2" key="1">
    <citation type="journal article" date="2024" name="G3 (Bethesda)">
        <title>Genome assembly of Hibiscus sabdariffa L. provides insights into metabolisms of medicinal natural products.</title>
        <authorList>
            <person name="Kim T."/>
        </authorList>
    </citation>
    <scope>NUCLEOTIDE SEQUENCE [LARGE SCALE GENOMIC DNA]</scope>
    <source>
        <strain evidence="1">TK-2024</strain>
        <tissue evidence="1">Old leaves</tissue>
    </source>
</reference>
<evidence type="ECO:0000313" key="2">
    <source>
        <dbReference type="Proteomes" id="UP001396334"/>
    </source>
</evidence>
<accession>A0ABR1ZDS9</accession>
<keyword evidence="2" id="KW-1185">Reference proteome</keyword>
<protein>
    <submittedName>
        <fullName evidence="1">Uncharacterized protein</fullName>
    </submittedName>
</protein>
<sequence length="94" mass="10211">MKLLVKSKDLLDHTQVQEGSTKVHEDDDLVESWPQESPKAINADCNISSKSQDSGDLAISSDLSPSVFNLEKVTILEILAGCCFLLSFGLDAVM</sequence>
<comment type="caution">
    <text evidence="1">The sequence shown here is derived from an EMBL/GenBank/DDBJ whole genome shotgun (WGS) entry which is preliminary data.</text>
</comment>
<gene>
    <name evidence="1" type="ORF">V6N11_076720</name>
</gene>
<evidence type="ECO:0000313" key="1">
    <source>
        <dbReference type="EMBL" id="KAK8478566.1"/>
    </source>
</evidence>
<proteinExistence type="predicted"/>
<name>A0ABR1ZDS9_9ROSI</name>
<organism evidence="1 2">
    <name type="scientific">Hibiscus sabdariffa</name>
    <name type="common">roselle</name>
    <dbReference type="NCBI Taxonomy" id="183260"/>
    <lineage>
        <taxon>Eukaryota</taxon>
        <taxon>Viridiplantae</taxon>
        <taxon>Streptophyta</taxon>
        <taxon>Embryophyta</taxon>
        <taxon>Tracheophyta</taxon>
        <taxon>Spermatophyta</taxon>
        <taxon>Magnoliopsida</taxon>
        <taxon>eudicotyledons</taxon>
        <taxon>Gunneridae</taxon>
        <taxon>Pentapetalae</taxon>
        <taxon>rosids</taxon>
        <taxon>malvids</taxon>
        <taxon>Malvales</taxon>
        <taxon>Malvaceae</taxon>
        <taxon>Malvoideae</taxon>
        <taxon>Hibiscus</taxon>
    </lineage>
</organism>
<dbReference type="Proteomes" id="UP001396334">
    <property type="component" value="Unassembled WGS sequence"/>
</dbReference>
<dbReference type="EMBL" id="JBBPBN010001343">
    <property type="protein sequence ID" value="KAK8478566.1"/>
    <property type="molecule type" value="Genomic_DNA"/>
</dbReference>